<dbReference type="EMBL" id="JABAIM010000001">
    <property type="protein sequence ID" value="NLR74053.1"/>
    <property type="molecule type" value="Genomic_DNA"/>
</dbReference>
<dbReference type="RefSeq" id="WP_168875692.1">
    <property type="nucleotide sequence ID" value="NZ_JABAIM010000001.1"/>
</dbReference>
<evidence type="ECO:0000313" key="2">
    <source>
        <dbReference type="EMBL" id="NLR74053.1"/>
    </source>
</evidence>
<dbReference type="Gene3D" id="1.20.120.450">
    <property type="entry name" value="dinb family like domain"/>
    <property type="match status" value="1"/>
</dbReference>
<proteinExistence type="predicted"/>
<dbReference type="Pfam" id="PF12867">
    <property type="entry name" value="DinB_2"/>
    <property type="match status" value="1"/>
</dbReference>
<name>A0A847S2P0_9NEIS</name>
<dbReference type="Proteomes" id="UP000587991">
    <property type="component" value="Unassembled WGS sequence"/>
</dbReference>
<keyword evidence="3" id="KW-1185">Reference proteome</keyword>
<evidence type="ECO:0000259" key="1">
    <source>
        <dbReference type="Pfam" id="PF12867"/>
    </source>
</evidence>
<comment type="caution">
    <text evidence="2">The sequence shown here is derived from an EMBL/GenBank/DDBJ whole genome shotgun (WGS) entry which is preliminary data.</text>
</comment>
<dbReference type="InterPro" id="IPR024775">
    <property type="entry name" value="DinB-like"/>
</dbReference>
<reference evidence="2 3" key="1">
    <citation type="submission" date="2020-04" db="EMBL/GenBank/DDBJ databases">
        <title>Draft genome of Leeia sp. IMCC25680.</title>
        <authorList>
            <person name="Song J."/>
            <person name="Cho J.-C."/>
        </authorList>
    </citation>
    <scope>NUCLEOTIDE SEQUENCE [LARGE SCALE GENOMIC DNA]</scope>
    <source>
        <strain evidence="2 3">IMCC25680</strain>
    </source>
</reference>
<accession>A0A847S2P0</accession>
<dbReference type="SUPFAM" id="SSF109854">
    <property type="entry name" value="DinB/YfiT-like putative metalloenzymes"/>
    <property type="match status" value="1"/>
</dbReference>
<dbReference type="InterPro" id="IPR034660">
    <property type="entry name" value="DinB/YfiT-like"/>
</dbReference>
<gene>
    <name evidence="2" type="ORF">HF682_02660</name>
</gene>
<protein>
    <submittedName>
        <fullName evidence="2">DinB family protein</fullName>
    </submittedName>
</protein>
<sequence>MYPAMLDMLRAFPADLEACYALFPPHLVNWKPSSWEGIPSESLSAIEQICHVWDIEKDGYHVRFQRVLSEDNPTLVSLDTDALVISGQYSQANANDVLAAFKSARLHTLDLLSNLTETQLRRSADFPGYGKVTMHGLIHFLCSHDQQHLAGLHWLLGKIHSSAASLSA</sequence>
<dbReference type="AlphaFoldDB" id="A0A847S2P0"/>
<organism evidence="2 3">
    <name type="scientific">Leeia aquatica</name>
    <dbReference type="NCBI Taxonomy" id="2725557"/>
    <lineage>
        <taxon>Bacteria</taxon>
        <taxon>Pseudomonadati</taxon>
        <taxon>Pseudomonadota</taxon>
        <taxon>Betaproteobacteria</taxon>
        <taxon>Neisseriales</taxon>
        <taxon>Leeiaceae</taxon>
        <taxon>Leeia</taxon>
    </lineage>
</organism>
<evidence type="ECO:0000313" key="3">
    <source>
        <dbReference type="Proteomes" id="UP000587991"/>
    </source>
</evidence>
<feature type="domain" description="DinB-like" evidence="1">
    <location>
        <begin position="16"/>
        <end position="150"/>
    </location>
</feature>